<gene>
    <name evidence="1" type="ORF">MNB_SUP05-SYMBIONT-4-1364</name>
    <name evidence="2" type="ORF">MNB_SUP05-SYMBIONT-5-304</name>
</gene>
<dbReference type="EMBL" id="FPHZ01000234">
    <property type="protein sequence ID" value="SFV89544.1"/>
    <property type="molecule type" value="Genomic_DNA"/>
</dbReference>
<dbReference type="EMBL" id="FPHY01000082">
    <property type="protein sequence ID" value="SFV86473.1"/>
    <property type="molecule type" value="Genomic_DNA"/>
</dbReference>
<name>A0A1W1DXP3_9ZZZZ</name>
<organism evidence="1">
    <name type="scientific">hydrothermal vent metagenome</name>
    <dbReference type="NCBI Taxonomy" id="652676"/>
    <lineage>
        <taxon>unclassified sequences</taxon>
        <taxon>metagenomes</taxon>
        <taxon>ecological metagenomes</taxon>
    </lineage>
</organism>
<proteinExistence type="predicted"/>
<accession>A0A1W1DXP3</accession>
<protein>
    <submittedName>
        <fullName evidence="1">Uncharacterized protein</fullName>
    </submittedName>
</protein>
<dbReference type="AlphaFoldDB" id="A0A1W1DXP3"/>
<evidence type="ECO:0000313" key="2">
    <source>
        <dbReference type="EMBL" id="SFV89544.1"/>
    </source>
</evidence>
<sequence>MTYLLNIERIIHNLKLVAKRLLKRFYQGVVILALKIPSVL</sequence>
<evidence type="ECO:0000313" key="1">
    <source>
        <dbReference type="EMBL" id="SFV86473.1"/>
    </source>
</evidence>
<reference evidence="1" key="1">
    <citation type="submission" date="2016-10" db="EMBL/GenBank/DDBJ databases">
        <authorList>
            <person name="de Groot N.N."/>
        </authorList>
    </citation>
    <scope>NUCLEOTIDE SEQUENCE</scope>
</reference>